<keyword evidence="3" id="KW-0597">Phosphoprotein</keyword>
<evidence type="ECO:0000256" key="4">
    <source>
        <dbReference type="ARBA" id="ARBA00022679"/>
    </source>
</evidence>
<dbReference type="Gene3D" id="1.20.5.1930">
    <property type="match status" value="1"/>
</dbReference>
<keyword evidence="4" id="KW-0808">Transferase</keyword>
<dbReference type="GO" id="GO:0016020">
    <property type="term" value="C:membrane"/>
    <property type="evidence" value="ECO:0007669"/>
    <property type="project" value="InterPro"/>
</dbReference>
<evidence type="ECO:0000256" key="8">
    <source>
        <dbReference type="ARBA" id="ARBA00023012"/>
    </source>
</evidence>
<sequence>MTGSPASGEAAAHRHADTTGESARPTRGWTVAAWAFAGVCWGLGAAAIVLHLVTGDVPDILADWIMDLTVTAIYPIVVLILLPRVRAAAVWVLMALALGCALVAFGEQYDALGGRPFSLPGQGIFAYGRIWMWMPGTYGLIAVLPWLIRGGVRHPSAPEARPAEPGAALPHTEPGTALPHGRAGTALPHGEAGIALPHGEGRLQTRSWRERARTLVPAAALSIAAVAIVLATVRNATILLPPPSPPNPLSVASWQGFTGRLGLWPEWVITGIGVLALAYLISWWRAERAAGRPRTGIGWLIAAQALLIVAFVLFLWPVGPELADAAAEVSGTALIIAQAFLPGAVLVLVLGRRLWGVDATVSRWLTWTVMTVIVVASYFIIIGLVGAWLPVDSSVSVAIAIGAVTLAITPARRRVQQRVDHLVYGALATPRRASTAVWSSLDDGTGDLGVIAESLRDGMRLAAVRINPTGSASVPSAQDEDSLALVSRGREVGTLVVASRPGERLDARTLSALEQVARLLAIVVDLQQLNSSLTTARARLVDIRQDERRSLRRDLHDGLGPAIAGLRLAVGAAINQLAADPDKARGMLERVHDELARRGDDIRLISRSMAPAELEDGDLAGALARLADRFSSGALLVTAHVAPGAELPASHQVAIYHIAAEALMNVHRHSGPSRCELRVRGVPGGDDLGSSVVVEVRDDGHGFADANAGVGLSSMRERAEELGGTFAIVSTVAPPSTADPNGTQDSSNNPRAASIGAETPRTASAGTTIRVTLPAQARTQAQVGSPARERSPGHDKSPAAQLS</sequence>
<feature type="transmembrane region" description="Helical" evidence="10">
    <location>
        <begin position="214"/>
        <end position="233"/>
    </location>
</feature>
<gene>
    <name evidence="12" type="ORF">FB461_1646</name>
</gene>
<dbReference type="GO" id="GO:0005524">
    <property type="term" value="F:ATP binding"/>
    <property type="evidence" value="ECO:0007669"/>
    <property type="project" value="UniProtKB-KW"/>
</dbReference>
<feature type="transmembrane region" description="Helical" evidence="10">
    <location>
        <begin position="64"/>
        <end position="82"/>
    </location>
</feature>
<proteinExistence type="predicted"/>
<dbReference type="Pfam" id="PF02518">
    <property type="entry name" value="HATPase_c"/>
    <property type="match status" value="1"/>
</dbReference>
<evidence type="ECO:0000256" key="2">
    <source>
        <dbReference type="ARBA" id="ARBA00012438"/>
    </source>
</evidence>
<keyword evidence="7" id="KW-0067">ATP-binding</keyword>
<dbReference type="EC" id="2.7.13.3" evidence="2"/>
<evidence type="ECO:0000256" key="3">
    <source>
        <dbReference type="ARBA" id="ARBA00022553"/>
    </source>
</evidence>
<dbReference type="Proteomes" id="UP000315389">
    <property type="component" value="Unassembled WGS sequence"/>
</dbReference>
<dbReference type="CDD" id="cd16917">
    <property type="entry name" value="HATPase_UhpB-NarQ-NarX-like"/>
    <property type="match status" value="1"/>
</dbReference>
<dbReference type="GO" id="GO:0000155">
    <property type="term" value="F:phosphorelay sensor kinase activity"/>
    <property type="evidence" value="ECO:0007669"/>
    <property type="project" value="InterPro"/>
</dbReference>
<evidence type="ECO:0000256" key="10">
    <source>
        <dbReference type="SAM" id="Phobius"/>
    </source>
</evidence>
<evidence type="ECO:0000256" key="9">
    <source>
        <dbReference type="SAM" id="MobiDB-lite"/>
    </source>
</evidence>
<evidence type="ECO:0000256" key="6">
    <source>
        <dbReference type="ARBA" id="ARBA00022777"/>
    </source>
</evidence>
<dbReference type="OrthoDB" id="227596at2"/>
<feature type="transmembrane region" description="Helical" evidence="10">
    <location>
        <begin position="89"/>
        <end position="106"/>
    </location>
</feature>
<feature type="transmembrane region" description="Helical" evidence="10">
    <location>
        <begin position="296"/>
        <end position="319"/>
    </location>
</feature>
<feature type="compositionally biased region" description="Polar residues" evidence="9">
    <location>
        <begin position="738"/>
        <end position="751"/>
    </location>
</feature>
<keyword evidence="10" id="KW-1133">Transmembrane helix</keyword>
<keyword evidence="5" id="KW-0547">Nucleotide-binding</keyword>
<dbReference type="EMBL" id="VFOS01000002">
    <property type="protein sequence ID" value="TQL62014.1"/>
    <property type="molecule type" value="Genomic_DNA"/>
</dbReference>
<dbReference type="InterPro" id="IPR011712">
    <property type="entry name" value="Sig_transdc_His_kin_sub3_dim/P"/>
</dbReference>
<evidence type="ECO:0000313" key="12">
    <source>
        <dbReference type="EMBL" id="TQL62014.1"/>
    </source>
</evidence>
<feature type="compositionally biased region" description="Basic and acidic residues" evidence="9">
    <location>
        <begin position="787"/>
        <end position="797"/>
    </location>
</feature>
<feature type="region of interest" description="Disordered" evidence="9">
    <location>
        <begin position="157"/>
        <end position="183"/>
    </location>
</feature>
<dbReference type="RefSeq" id="WP_142120926.1">
    <property type="nucleotide sequence ID" value="NZ_BAAASV010000002.1"/>
</dbReference>
<dbReference type="SMART" id="SM00387">
    <property type="entry name" value="HATPase_c"/>
    <property type="match status" value="1"/>
</dbReference>
<feature type="transmembrane region" description="Helical" evidence="10">
    <location>
        <begin position="331"/>
        <end position="352"/>
    </location>
</feature>
<evidence type="ECO:0000256" key="7">
    <source>
        <dbReference type="ARBA" id="ARBA00022840"/>
    </source>
</evidence>
<feature type="transmembrane region" description="Helical" evidence="10">
    <location>
        <begin position="126"/>
        <end position="148"/>
    </location>
</feature>
<dbReference type="SUPFAM" id="SSF55874">
    <property type="entry name" value="ATPase domain of HSP90 chaperone/DNA topoisomerase II/histidine kinase"/>
    <property type="match status" value="1"/>
</dbReference>
<feature type="transmembrane region" description="Helical" evidence="10">
    <location>
        <begin position="267"/>
        <end position="284"/>
    </location>
</feature>
<reference evidence="12 13" key="1">
    <citation type="submission" date="2019-06" db="EMBL/GenBank/DDBJ databases">
        <title>Sequencing the genomes of 1000 actinobacteria strains.</title>
        <authorList>
            <person name="Klenk H.-P."/>
        </authorList>
    </citation>
    <scope>NUCLEOTIDE SEQUENCE [LARGE SCALE GENOMIC DNA]</scope>
    <source>
        <strain evidence="12 13">DSM 4813</strain>
    </source>
</reference>
<feature type="transmembrane region" description="Helical" evidence="10">
    <location>
        <begin position="31"/>
        <end position="52"/>
    </location>
</feature>
<evidence type="ECO:0000313" key="13">
    <source>
        <dbReference type="Proteomes" id="UP000315389"/>
    </source>
</evidence>
<dbReference type="InterPro" id="IPR050482">
    <property type="entry name" value="Sensor_HK_TwoCompSys"/>
</dbReference>
<keyword evidence="6 12" id="KW-0418">Kinase</keyword>
<organism evidence="12 13">
    <name type="scientific">Rarobacter faecitabidus</name>
    <dbReference type="NCBI Taxonomy" id="13243"/>
    <lineage>
        <taxon>Bacteria</taxon>
        <taxon>Bacillati</taxon>
        <taxon>Actinomycetota</taxon>
        <taxon>Actinomycetes</taxon>
        <taxon>Micrococcales</taxon>
        <taxon>Rarobacteraceae</taxon>
        <taxon>Rarobacter</taxon>
    </lineage>
</organism>
<dbReference type="Pfam" id="PF07730">
    <property type="entry name" value="HisKA_3"/>
    <property type="match status" value="1"/>
</dbReference>
<keyword evidence="10" id="KW-0472">Membrane</keyword>
<feature type="compositionally biased region" description="Polar residues" evidence="9">
    <location>
        <begin position="761"/>
        <end position="770"/>
    </location>
</feature>
<evidence type="ECO:0000259" key="11">
    <source>
        <dbReference type="SMART" id="SM00387"/>
    </source>
</evidence>
<dbReference type="AlphaFoldDB" id="A0A542ZNQ7"/>
<comment type="caution">
    <text evidence="12">The sequence shown here is derived from an EMBL/GenBank/DDBJ whole genome shotgun (WGS) entry which is preliminary data.</text>
</comment>
<accession>A0A542ZNQ7</accession>
<evidence type="ECO:0000256" key="5">
    <source>
        <dbReference type="ARBA" id="ARBA00022741"/>
    </source>
</evidence>
<feature type="transmembrane region" description="Helical" evidence="10">
    <location>
        <begin position="364"/>
        <end position="389"/>
    </location>
</feature>
<dbReference type="Gene3D" id="3.30.565.10">
    <property type="entry name" value="Histidine kinase-like ATPase, C-terminal domain"/>
    <property type="match status" value="1"/>
</dbReference>
<feature type="compositionally biased region" description="Low complexity" evidence="9">
    <location>
        <begin position="157"/>
        <end position="170"/>
    </location>
</feature>
<feature type="domain" description="Histidine kinase/HSP90-like ATPase" evidence="11">
    <location>
        <begin position="650"/>
        <end position="777"/>
    </location>
</feature>
<dbReference type="GO" id="GO:0046983">
    <property type="term" value="F:protein dimerization activity"/>
    <property type="evidence" value="ECO:0007669"/>
    <property type="project" value="InterPro"/>
</dbReference>
<dbReference type="InterPro" id="IPR036890">
    <property type="entry name" value="HATPase_C_sf"/>
</dbReference>
<dbReference type="InterPro" id="IPR003594">
    <property type="entry name" value="HATPase_dom"/>
</dbReference>
<keyword evidence="10" id="KW-0812">Transmembrane</keyword>
<feature type="region of interest" description="Disordered" evidence="9">
    <location>
        <begin position="731"/>
        <end position="803"/>
    </location>
</feature>
<comment type="catalytic activity">
    <reaction evidence="1">
        <text>ATP + protein L-histidine = ADP + protein N-phospho-L-histidine.</text>
        <dbReference type="EC" id="2.7.13.3"/>
    </reaction>
</comment>
<protein>
    <recommendedName>
        <fullName evidence="2">histidine kinase</fullName>
        <ecNumber evidence="2">2.7.13.3</ecNumber>
    </recommendedName>
</protein>
<evidence type="ECO:0000256" key="1">
    <source>
        <dbReference type="ARBA" id="ARBA00000085"/>
    </source>
</evidence>
<dbReference type="PANTHER" id="PTHR24421">
    <property type="entry name" value="NITRATE/NITRITE SENSOR PROTEIN NARX-RELATED"/>
    <property type="match status" value="1"/>
</dbReference>
<name>A0A542ZNQ7_RARFA</name>
<keyword evidence="8" id="KW-0902">Two-component regulatory system</keyword>
<feature type="region of interest" description="Disordered" evidence="9">
    <location>
        <begin position="1"/>
        <end position="23"/>
    </location>
</feature>
<keyword evidence="13" id="KW-1185">Reference proteome</keyword>
<dbReference type="PANTHER" id="PTHR24421:SF10">
    <property type="entry name" value="NITRATE_NITRITE SENSOR PROTEIN NARQ"/>
    <property type="match status" value="1"/>
</dbReference>